<dbReference type="InterPro" id="IPR015422">
    <property type="entry name" value="PyrdxlP-dep_Trfase_small"/>
</dbReference>
<organism evidence="2 3">
    <name type="scientific">Candidatus Zambryskibacteria bacterium RIFCSPHIGHO2_01_FULL_44_22b</name>
    <dbReference type="NCBI Taxonomy" id="1802737"/>
    <lineage>
        <taxon>Bacteria</taxon>
        <taxon>Candidatus Zambryskiibacteriota</taxon>
    </lineage>
</organism>
<dbReference type="EMBL" id="MHVG01000007">
    <property type="protein sequence ID" value="OHA91086.1"/>
    <property type="molecule type" value="Genomic_DNA"/>
</dbReference>
<dbReference type="GO" id="GO:0000271">
    <property type="term" value="P:polysaccharide biosynthetic process"/>
    <property type="evidence" value="ECO:0007669"/>
    <property type="project" value="TreeGrafter"/>
</dbReference>
<keyword evidence="1" id="KW-0663">Pyridoxal phosphate</keyword>
<evidence type="ECO:0000313" key="2">
    <source>
        <dbReference type="EMBL" id="OHA91086.1"/>
    </source>
</evidence>
<protein>
    <submittedName>
        <fullName evidence="2">DegT/DnrJ/EryC1/StrS aminotransferase</fullName>
    </submittedName>
</protein>
<dbReference type="GO" id="GO:0030170">
    <property type="term" value="F:pyridoxal phosphate binding"/>
    <property type="evidence" value="ECO:0007669"/>
    <property type="project" value="TreeGrafter"/>
</dbReference>
<dbReference type="InterPro" id="IPR000653">
    <property type="entry name" value="DegT/StrS_aminotransferase"/>
</dbReference>
<dbReference type="PIRSF" id="PIRSF000390">
    <property type="entry name" value="PLP_StrS"/>
    <property type="match status" value="1"/>
</dbReference>
<dbReference type="AlphaFoldDB" id="A0A1G2T1C4"/>
<reference evidence="2 3" key="1">
    <citation type="journal article" date="2016" name="Nat. Commun.">
        <title>Thousands of microbial genomes shed light on interconnected biogeochemical processes in an aquifer system.</title>
        <authorList>
            <person name="Anantharaman K."/>
            <person name="Brown C.T."/>
            <person name="Hug L.A."/>
            <person name="Sharon I."/>
            <person name="Castelle C.J."/>
            <person name="Probst A.J."/>
            <person name="Thomas B.C."/>
            <person name="Singh A."/>
            <person name="Wilkins M.J."/>
            <person name="Karaoz U."/>
            <person name="Brodie E.L."/>
            <person name="Williams K.H."/>
            <person name="Hubbard S.S."/>
            <person name="Banfield J.F."/>
        </authorList>
    </citation>
    <scope>NUCLEOTIDE SEQUENCE [LARGE SCALE GENOMIC DNA]</scope>
</reference>
<sequence>MISLIKSSFYNEKATKDKLCKFIKSAKQLSLGKQCSDFEQVFSRWQGRKYSVMFNSGSSANLALIQVLINLGKIKTGDSAGFSAVTWATNVMPLINLALRPVPIDIELDTLNVSSGALAMAHKKHKFKLLFITNLLGYCGDIGEIRKFCKKNKIILIEDNCEALGSEYKKTKLGNFGLASTFSFFVGHHMSTIEGGMVSTDDKEIDIMLRIVRSHGWDRHLSPDEQAKLRKKFKIDEFYGKYTFYDIGYNLRPTEVQGFLGNNQIKYLDLTINKREKNYKKLQKIYSNQDFLKLETKGMTKVSNFAFPLICKSKEMKEQHMDRAKREGIEIRPIVAGNINRQAFFSKHVKRKFHLPNAEKVHNLGFYFGNNPELTKSELNLLVKTFS</sequence>
<dbReference type="STRING" id="1802737.A2832_00725"/>
<name>A0A1G2T1C4_9BACT</name>
<comment type="caution">
    <text evidence="2">The sequence shown here is derived from an EMBL/GenBank/DDBJ whole genome shotgun (WGS) entry which is preliminary data.</text>
</comment>
<dbReference type="SUPFAM" id="SSF53383">
    <property type="entry name" value="PLP-dependent transferases"/>
    <property type="match status" value="1"/>
</dbReference>
<dbReference type="InterPro" id="IPR015421">
    <property type="entry name" value="PyrdxlP-dep_Trfase_major"/>
</dbReference>
<comment type="similarity">
    <text evidence="1">Belongs to the DegT/DnrJ/EryC1 family.</text>
</comment>
<dbReference type="PANTHER" id="PTHR30244:SF34">
    <property type="entry name" value="DTDP-4-AMINO-4,6-DIDEOXYGALACTOSE TRANSAMINASE"/>
    <property type="match status" value="1"/>
</dbReference>
<accession>A0A1G2T1C4</accession>
<dbReference type="PANTHER" id="PTHR30244">
    <property type="entry name" value="TRANSAMINASE"/>
    <property type="match status" value="1"/>
</dbReference>
<dbReference type="Proteomes" id="UP000178538">
    <property type="component" value="Unassembled WGS sequence"/>
</dbReference>
<keyword evidence="2" id="KW-0032">Aminotransferase</keyword>
<gene>
    <name evidence="2" type="ORF">A2832_00725</name>
</gene>
<dbReference type="Pfam" id="PF01041">
    <property type="entry name" value="DegT_DnrJ_EryC1"/>
    <property type="match status" value="1"/>
</dbReference>
<proteinExistence type="inferred from homology"/>
<keyword evidence="2" id="KW-0808">Transferase</keyword>
<evidence type="ECO:0000256" key="1">
    <source>
        <dbReference type="RuleBase" id="RU004508"/>
    </source>
</evidence>
<dbReference type="Gene3D" id="3.40.640.10">
    <property type="entry name" value="Type I PLP-dependent aspartate aminotransferase-like (Major domain)"/>
    <property type="match status" value="1"/>
</dbReference>
<dbReference type="GO" id="GO:0008483">
    <property type="term" value="F:transaminase activity"/>
    <property type="evidence" value="ECO:0007669"/>
    <property type="project" value="UniProtKB-KW"/>
</dbReference>
<dbReference type="InterPro" id="IPR015424">
    <property type="entry name" value="PyrdxlP-dep_Trfase"/>
</dbReference>
<dbReference type="Gene3D" id="3.90.1150.10">
    <property type="entry name" value="Aspartate Aminotransferase, domain 1"/>
    <property type="match status" value="1"/>
</dbReference>
<evidence type="ECO:0000313" key="3">
    <source>
        <dbReference type="Proteomes" id="UP000178538"/>
    </source>
</evidence>